<protein>
    <submittedName>
        <fullName evidence="1">Uncharacterized protein</fullName>
    </submittedName>
</protein>
<evidence type="ECO:0000313" key="2">
    <source>
        <dbReference type="Proteomes" id="UP000184315"/>
    </source>
</evidence>
<accession>A0A1J1LHP9</accession>
<dbReference type="STRING" id="671072.PL9214430105"/>
<dbReference type="Proteomes" id="UP000184315">
    <property type="component" value="Unassembled WGS sequence"/>
</dbReference>
<reference evidence="2" key="1">
    <citation type="submission" date="2015-10" db="EMBL/GenBank/DDBJ databases">
        <authorList>
            <person name="Regsiter A."/>
            <person name="william w."/>
        </authorList>
    </citation>
    <scope>NUCLEOTIDE SEQUENCE [LARGE SCALE GENOMIC DNA]</scope>
</reference>
<organism evidence="1 2">
    <name type="scientific">Planktothrix tepida PCC 9214</name>
    <dbReference type="NCBI Taxonomy" id="671072"/>
    <lineage>
        <taxon>Bacteria</taxon>
        <taxon>Bacillati</taxon>
        <taxon>Cyanobacteriota</taxon>
        <taxon>Cyanophyceae</taxon>
        <taxon>Oscillatoriophycideae</taxon>
        <taxon>Oscillatoriales</taxon>
        <taxon>Microcoleaceae</taxon>
        <taxon>Planktothrix</taxon>
    </lineage>
</organism>
<name>A0A1J1LHP9_9CYAN</name>
<sequence>MDNFWNPQEYRQNLIRVMIKLLTEKPETLHTVNVENAYAELIVNRDEEGNVIEDDFLEM</sequence>
<proteinExistence type="predicted"/>
<dbReference type="RefSeq" id="WP_072718891.1">
    <property type="nucleotide sequence ID" value="NZ_LN889796.1"/>
</dbReference>
<dbReference type="AlphaFoldDB" id="A0A1J1LHP9"/>
<dbReference type="EMBL" id="CZDF01000148">
    <property type="protein sequence ID" value="CUR32133.1"/>
    <property type="molecule type" value="Genomic_DNA"/>
</dbReference>
<keyword evidence="2" id="KW-1185">Reference proteome</keyword>
<gene>
    <name evidence="1" type="ORF">PL9214430105</name>
</gene>
<evidence type="ECO:0000313" key="1">
    <source>
        <dbReference type="EMBL" id="CUR32133.1"/>
    </source>
</evidence>